<dbReference type="EMBL" id="DYXM01000089">
    <property type="protein sequence ID" value="HJE90306.1"/>
    <property type="molecule type" value="Genomic_DNA"/>
</dbReference>
<sequence length="73" mass="7196">MADTPPSGGSMYADYPQIRAAVRGISGAGGSLGGVRSVGAGYIVDGLWASALGKASLDADIPCPTTRCCSPHG</sequence>
<accession>A0A921JYW4</accession>
<reference evidence="1" key="2">
    <citation type="submission" date="2021-09" db="EMBL/GenBank/DDBJ databases">
        <authorList>
            <person name="Gilroy R."/>
        </authorList>
    </citation>
    <scope>NUCLEOTIDE SEQUENCE</scope>
    <source>
        <strain evidence="1">ChiGjej1B1-18357</strain>
    </source>
</reference>
<reference evidence="1" key="1">
    <citation type="journal article" date="2021" name="PeerJ">
        <title>Extensive microbial diversity within the chicken gut microbiome revealed by metagenomics and culture.</title>
        <authorList>
            <person name="Gilroy R."/>
            <person name="Ravi A."/>
            <person name="Getino M."/>
            <person name="Pursley I."/>
            <person name="Horton D.L."/>
            <person name="Alikhan N.F."/>
            <person name="Baker D."/>
            <person name="Gharbi K."/>
            <person name="Hall N."/>
            <person name="Watson M."/>
            <person name="Adriaenssens E.M."/>
            <person name="Foster-Nyarko E."/>
            <person name="Jarju S."/>
            <person name="Secka A."/>
            <person name="Antonio M."/>
            <person name="Oren A."/>
            <person name="Chaudhuri R.R."/>
            <person name="La Ragione R."/>
            <person name="Hildebrand F."/>
            <person name="Pallen M.J."/>
        </authorList>
    </citation>
    <scope>NUCLEOTIDE SEQUENCE</scope>
    <source>
        <strain evidence="1">ChiGjej1B1-18357</strain>
    </source>
</reference>
<protein>
    <submittedName>
        <fullName evidence="1">Uncharacterized protein</fullName>
    </submittedName>
</protein>
<dbReference type="Proteomes" id="UP000776650">
    <property type="component" value="Unassembled WGS sequence"/>
</dbReference>
<dbReference type="AlphaFoldDB" id="A0A921JYW4"/>
<gene>
    <name evidence="1" type="ORF">K8V11_04800</name>
</gene>
<comment type="caution">
    <text evidence="1">The sequence shown here is derived from an EMBL/GenBank/DDBJ whole genome shotgun (WGS) entry which is preliminary data.</text>
</comment>
<organism evidence="1 2">
    <name type="scientific">Dietzia timorensis</name>
    <dbReference type="NCBI Taxonomy" id="499555"/>
    <lineage>
        <taxon>Bacteria</taxon>
        <taxon>Bacillati</taxon>
        <taxon>Actinomycetota</taxon>
        <taxon>Actinomycetes</taxon>
        <taxon>Mycobacteriales</taxon>
        <taxon>Dietziaceae</taxon>
        <taxon>Dietzia</taxon>
    </lineage>
</organism>
<evidence type="ECO:0000313" key="2">
    <source>
        <dbReference type="Proteomes" id="UP000776650"/>
    </source>
</evidence>
<dbReference type="RefSeq" id="WP_303911295.1">
    <property type="nucleotide sequence ID" value="NZ_DYXM01000089.1"/>
</dbReference>
<name>A0A921JYW4_9ACTN</name>
<evidence type="ECO:0000313" key="1">
    <source>
        <dbReference type="EMBL" id="HJE90306.1"/>
    </source>
</evidence>
<proteinExistence type="predicted"/>